<name>A0A7K4LXT2_9AVES</name>
<keyword evidence="2" id="KW-1003">Cell membrane</keyword>
<dbReference type="PANTHER" id="PTHR44170">
    <property type="entry name" value="PROTEIN SIDEKICK"/>
    <property type="match status" value="1"/>
</dbReference>
<dbReference type="SUPFAM" id="SSF48726">
    <property type="entry name" value="Immunoglobulin"/>
    <property type="match status" value="1"/>
</dbReference>
<evidence type="ECO:0000313" key="11">
    <source>
        <dbReference type="Proteomes" id="UP000534426"/>
    </source>
</evidence>
<evidence type="ECO:0000256" key="6">
    <source>
        <dbReference type="ARBA" id="ARBA00023157"/>
    </source>
</evidence>
<feature type="non-terminal residue" evidence="10">
    <location>
        <position position="1"/>
    </location>
</feature>
<protein>
    <submittedName>
        <fullName evidence="10">NGCA protein</fullName>
    </submittedName>
</protein>
<evidence type="ECO:0000259" key="9">
    <source>
        <dbReference type="PROSITE" id="PS50835"/>
    </source>
</evidence>
<dbReference type="Proteomes" id="UP000534426">
    <property type="component" value="Unassembled WGS sequence"/>
</dbReference>
<evidence type="ECO:0000256" key="4">
    <source>
        <dbReference type="ARBA" id="ARBA00022737"/>
    </source>
</evidence>
<keyword evidence="11" id="KW-1185">Reference proteome</keyword>
<dbReference type="InterPro" id="IPR003599">
    <property type="entry name" value="Ig_sub"/>
</dbReference>
<dbReference type="EMBL" id="VWPW01027459">
    <property type="protein sequence ID" value="NWJ09514.1"/>
    <property type="molecule type" value="Genomic_DNA"/>
</dbReference>
<proteinExistence type="predicted"/>
<gene>
    <name evidence="10" type="primary">Ngca_1</name>
    <name evidence="10" type="ORF">CRYUND_R14776</name>
</gene>
<dbReference type="AlphaFoldDB" id="A0A7K4LXT2"/>
<dbReference type="GO" id="GO:0098632">
    <property type="term" value="F:cell-cell adhesion mediator activity"/>
    <property type="evidence" value="ECO:0007669"/>
    <property type="project" value="TreeGrafter"/>
</dbReference>
<dbReference type="Gene3D" id="2.60.40.10">
    <property type="entry name" value="Immunoglobulins"/>
    <property type="match status" value="2"/>
</dbReference>
<dbReference type="InterPro" id="IPR003598">
    <property type="entry name" value="Ig_sub2"/>
</dbReference>
<keyword evidence="5" id="KW-0472">Membrane</keyword>
<feature type="domain" description="Ig-like" evidence="9">
    <location>
        <begin position="10"/>
        <end position="102"/>
    </location>
</feature>
<keyword evidence="6" id="KW-1015">Disulfide bond</keyword>
<keyword evidence="7" id="KW-0325">Glycoprotein</keyword>
<dbReference type="InterPro" id="IPR007110">
    <property type="entry name" value="Ig-like_dom"/>
</dbReference>
<dbReference type="GO" id="GO:0005886">
    <property type="term" value="C:plasma membrane"/>
    <property type="evidence" value="ECO:0007669"/>
    <property type="project" value="UniProtKB-SubCell"/>
</dbReference>
<dbReference type="InterPro" id="IPR013783">
    <property type="entry name" value="Ig-like_fold"/>
</dbReference>
<keyword evidence="4" id="KW-0677">Repeat</keyword>
<dbReference type="GO" id="GO:0007420">
    <property type="term" value="P:brain development"/>
    <property type="evidence" value="ECO:0007669"/>
    <property type="project" value="TreeGrafter"/>
</dbReference>
<evidence type="ECO:0000256" key="1">
    <source>
        <dbReference type="ARBA" id="ARBA00004236"/>
    </source>
</evidence>
<keyword evidence="3" id="KW-0732">Signal</keyword>
<dbReference type="GO" id="GO:0007411">
    <property type="term" value="P:axon guidance"/>
    <property type="evidence" value="ECO:0007669"/>
    <property type="project" value="TreeGrafter"/>
</dbReference>
<organism evidence="10 11">
    <name type="scientific">Crypturellus undulatus</name>
    <dbReference type="NCBI Taxonomy" id="48396"/>
    <lineage>
        <taxon>Eukaryota</taxon>
        <taxon>Metazoa</taxon>
        <taxon>Chordata</taxon>
        <taxon>Craniata</taxon>
        <taxon>Vertebrata</taxon>
        <taxon>Euteleostomi</taxon>
        <taxon>Archelosauria</taxon>
        <taxon>Archosauria</taxon>
        <taxon>Dinosauria</taxon>
        <taxon>Saurischia</taxon>
        <taxon>Theropoda</taxon>
        <taxon>Coelurosauria</taxon>
        <taxon>Aves</taxon>
        <taxon>Palaeognathae</taxon>
        <taxon>Tinamiformes</taxon>
        <taxon>Tinamidae</taxon>
        <taxon>Crypturellus</taxon>
    </lineage>
</organism>
<dbReference type="GO" id="GO:0030424">
    <property type="term" value="C:axon"/>
    <property type="evidence" value="ECO:0007669"/>
    <property type="project" value="TreeGrafter"/>
</dbReference>
<sequence length="238" mass="25889">TPTPAVLQPPLLLEQPPEQLVVFPSDDVVLKCAASGHPPPRYRWTREDEPFEPAEQPGVTVTPGVGTLVINASLAGRLQGRYRCWATNALGTAVSSEARVIAESEPQRARGVPKATTGPPTVPRCVLPPCPRRVPPCPATRRAPAGILHIAQDQRVSMGLDGYLYFANALPADSHPDYICHAHYLGPRTIIQKEPLELRVAPSNKVQTRRPHLRVPSDPQPRHVALRGGTLVLECIPE</sequence>
<dbReference type="Pfam" id="PF13927">
    <property type="entry name" value="Ig_3"/>
    <property type="match status" value="1"/>
</dbReference>
<dbReference type="SMART" id="SM00408">
    <property type="entry name" value="IGc2"/>
    <property type="match status" value="1"/>
</dbReference>
<evidence type="ECO:0000256" key="7">
    <source>
        <dbReference type="ARBA" id="ARBA00023180"/>
    </source>
</evidence>
<evidence type="ECO:0000313" key="10">
    <source>
        <dbReference type="EMBL" id="NWJ09514.1"/>
    </source>
</evidence>
<keyword evidence="8" id="KW-0393">Immunoglobulin domain</keyword>
<dbReference type="FunFam" id="2.60.40.10:FF:000357">
    <property type="entry name" value="Fc receptor like 1"/>
    <property type="match status" value="1"/>
</dbReference>
<feature type="non-terminal residue" evidence="10">
    <location>
        <position position="238"/>
    </location>
</feature>
<reference evidence="10 11" key="1">
    <citation type="submission" date="2019-09" db="EMBL/GenBank/DDBJ databases">
        <title>Bird 10,000 Genomes (B10K) Project - Family phase.</title>
        <authorList>
            <person name="Zhang G."/>
        </authorList>
    </citation>
    <scope>NUCLEOTIDE SEQUENCE [LARGE SCALE GENOMIC DNA]</scope>
    <source>
        <strain evidence="10">B10K-MSB-37135</strain>
        <tissue evidence="10">Heart</tissue>
    </source>
</reference>
<dbReference type="PANTHER" id="PTHR44170:SF44">
    <property type="entry name" value="L1 CELL ADHESION MOLECULE"/>
    <property type="match status" value="1"/>
</dbReference>
<dbReference type="InterPro" id="IPR036179">
    <property type="entry name" value="Ig-like_dom_sf"/>
</dbReference>
<comment type="subcellular location">
    <subcellularLocation>
        <location evidence="1">Cell membrane</location>
    </subcellularLocation>
</comment>
<comment type="caution">
    <text evidence="10">The sequence shown here is derived from an EMBL/GenBank/DDBJ whole genome shotgun (WGS) entry which is preliminary data.</text>
</comment>
<evidence type="ECO:0000256" key="2">
    <source>
        <dbReference type="ARBA" id="ARBA00022475"/>
    </source>
</evidence>
<dbReference type="PROSITE" id="PS50835">
    <property type="entry name" value="IG_LIKE"/>
    <property type="match status" value="1"/>
</dbReference>
<dbReference type="SMART" id="SM00409">
    <property type="entry name" value="IG"/>
    <property type="match status" value="1"/>
</dbReference>
<evidence type="ECO:0000256" key="3">
    <source>
        <dbReference type="ARBA" id="ARBA00022729"/>
    </source>
</evidence>
<evidence type="ECO:0000256" key="5">
    <source>
        <dbReference type="ARBA" id="ARBA00023136"/>
    </source>
</evidence>
<evidence type="ECO:0000256" key="8">
    <source>
        <dbReference type="ARBA" id="ARBA00023319"/>
    </source>
</evidence>
<accession>A0A7K4LXT2</accession>